<keyword evidence="1" id="KW-1133">Transmembrane helix</keyword>
<evidence type="ECO:0000313" key="2">
    <source>
        <dbReference type="EMBL" id="GAA0490264.1"/>
    </source>
</evidence>
<keyword evidence="1" id="KW-0472">Membrane</keyword>
<protein>
    <submittedName>
        <fullName evidence="2">Uncharacterized protein</fullName>
    </submittedName>
</protein>
<sequence>MTAIHCHYCSRKIRDRDELVTASKWFRLKAFHYQCYQDLEQEAVLVSNVWVPVNGMSGNISSGLMLLLSISMLTANTWGFIGDAIGVIALYQVILRILSLLIIEIRLPNYVENKKPLDRG</sequence>
<evidence type="ECO:0000256" key="1">
    <source>
        <dbReference type="SAM" id="Phobius"/>
    </source>
</evidence>
<organism evidence="2 3">
    <name type="scientific">Salinibacillus aidingensis</name>
    <dbReference type="NCBI Taxonomy" id="237684"/>
    <lineage>
        <taxon>Bacteria</taxon>
        <taxon>Bacillati</taxon>
        <taxon>Bacillota</taxon>
        <taxon>Bacilli</taxon>
        <taxon>Bacillales</taxon>
        <taxon>Bacillaceae</taxon>
        <taxon>Salinibacillus</taxon>
    </lineage>
</organism>
<reference evidence="2 3" key="1">
    <citation type="journal article" date="2019" name="Int. J. Syst. Evol. Microbiol.">
        <title>The Global Catalogue of Microorganisms (GCM) 10K type strain sequencing project: providing services to taxonomists for standard genome sequencing and annotation.</title>
        <authorList>
            <consortium name="The Broad Institute Genomics Platform"/>
            <consortium name="The Broad Institute Genome Sequencing Center for Infectious Disease"/>
            <person name="Wu L."/>
            <person name="Ma J."/>
        </authorList>
    </citation>
    <scope>NUCLEOTIDE SEQUENCE [LARGE SCALE GENOMIC DNA]</scope>
    <source>
        <strain evidence="2 3">JCM 12389</strain>
    </source>
</reference>
<dbReference type="RefSeq" id="WP_343839446.1">
    <property type="nucleotide sequence ID" value="NZ_BAAADO010000003.1"/>
</dbReference>
<accession>A0ABN1B579</accession>
<name>A0ABN1B579_9BACI</name>
<keyword evidence="1" id="KW-0812">Transmembrane</keyword>
<gene>
    <name evidence="2" type="ORF">GCM10008986_15270</name>
</gene>
<evidence type="ECO:0000313" key="3">
    <source>
        <dbReference type="Proteomes" id="UP001500880"/>
    </source>
</evidence>
<proteinExistence type="predicted"/>
<feature type="transmembrane region" description="Helical" evidence="1">
    <location>
        <begin position="64"/>
        <end position="81"/>
    </location>
</feature>
<comment type="caution">
    <text evidence="2">The sequence shown here is derived from an EMBL/GenBank/DDBJ whole genome shotgun (WGS) entry which is preliminary data.</text>
</comment>
<feature type="transmembrane region" description="Helical" evidence="1">
    <location>
        <begin position="87"/>
        <end position="107"/>
    </location>
</feature>
<keyword evidence="3" id="KW-1185">Reference proteome</keyword>
<dbReference type="Proteomes" id="UP001500880">
    <property type="component" value="Unassembled WGS sequence"/>
</dbReference>
<dbReference type="EMBL" id="BAAADO010000003">
    <property type="protein sequence ID" value="GAA0490264.1"/>
    <property type="molecule type" value="Genomic_DNA"/>
</dbReference>